<feature type="transmembrane region" description="Helical" evidence="8">
    <location>
        <begin position="304"/>
        <end position="322"/>
    </location>
</feature>
<evidence type="ECO:0000256" key="6">
    <source>
        <dbReference type="ARBA" id="ARBA00022989"/>
    </source>
</evidence>
<reference evidence="10" key="1">
    <citation type="journal article" date="2019" name="Int. J. Syst. Evol. Microbiol.">
        <title>The Global Catalogue of Microorganisms (GCM) 10K type strain sequencing project: providing services to taxonomists for standard genome sequencing and annotation.</title>
        <authorList>
            <consortium name="The Broad Institute Genomics Platform"/>
            <consortium name="The Broad Institute Genome Sequencing Center for Infectious Disease"/>
            <person name="Wu L."/>
            <person name="Ma J."/>
        </authorList>
    </citation>
    <scope>NUCLEOTIDE SEQUENCE [LARGE SCALE GENOMIC DNA]</scope>
    <source>
        <strain evidence="10">CGMCC 1.3685</strain>
    </source>
</reference>
<evidence type="ECO:0000256" key="4">
    <source>
        <dbReference type="ARBA" id="ARBA00022475"/>
    </source>
</evidence>
<evidence type="ECO:0000256" key="2">
    <source>
        <dbReference type="ARBA" id="ARBA00007935"/>
    </source>
</evidence>
<dbReference type="SUPFAM" id="SSF81345">
    <property type="entry name" value="ABC transporter involved in vitamin B12 uptake, BtuC"/>
    <property type="match status" value="1"/>
</dbReference>
<feature type="transmembrane region" description="Helical" evidence="8">
    <location>
        <begin position="334"/>
        <end position="354"/>
    </location>
</feature>
<keyword evidence="6 8" id="KW-1133">Transmembrane helix</keyword>
<feature type="transmembrane region" description="Helical" evidence="8">
    <location>
        <begin position="39"/>
        <end position="58"/>
    </location>
</feature>
<accession>A0ABQ2DH82</accession>
<comment type="subcellular location">
    <subcellularLocation>
        <location evidence="1">Cell membrane</location>
        <topology evidence="1">Multi-pass membrane protein</topology>
    </subcellularLocation>
</comment>
<keyword evidence="5 8" id="KW-0812">Transmembrane</keyword>
<dbReference type="RefSeq" id="WP_188684494.1">
    <property type="nucleotide sequence ID" value="NZ_BMKX01000002.1"/>
</dbReference>
<dbReference type="CDD" id="cd06550">
    <property type="entry name" value="TM_ABC_iron-siderophores_like"/>
    <property type="match status" value="1"/>
</dbReference>
<feature type="transmembrane region" description="Helical" evidence="8">
    <location>
        <begin position="175"/>
        <end position="197"/>
    </location>
</feature>
<dbReference type="GeneID" id="303303667"/>
<sequence>MSIEPSIKYQAQRVNFGPSQIILASPKGRFSIRMQRRSVVAGVVIAAVGMVLALWSLAMGEISFTAAELLNTIFGNGTAASERVVLSWRLPRVVMALALGAALGASGAIFQSLTRNPLGSPDIIGFNTGAYTGALAVIFLAGGGYFQIAAGALAGGLITAALVYLLAYRRGSQGFRLIIVGIAFSALLASFNSWLIIRSELEEAMSAAVWGAGSLNAIGWEQAKPALLAAIVFFIAAAMIAPRMHMLELGDDAANALGIRVERSRLLLMVVGVGLTALATAAAGPISFIALAAPQVARRITRSAGVQLGSSAILGAVFLLLSDVIAQRIVPDTSLPVGVVTVSVGGAYLIWLLLREAKRN</sequence>
<evidence type="ECO:0000256" key="3">
    <source>
        <dbReference type="ARBA" id="ARBA00022448"/>
    </source>
</evidence>
<organism evidence="9 10">
    <name type="scientific">Glutamicibacter ardleyensis</name>
    <dbReference type="NCBI Taxonomy" id="225894"/>
    <lineage>
        <taxon>Bacteria</taxon>
        <taxon>Bacillati</taxon>
        <taxon>Actinomycetota</taxon>
        <taxon>Actinomycetes</taxon>
        <taxon>Micrococcales</taxon>
        <taxon>Micrococcaceae</taxon>
        <taxon>Glutamicibacter</taxon>
    </lineage>
</organism>
<dbReference type="Pfam" id="PF01032">
    <property type="entry name" value="FecCD"/>
    <property type="match status" value="1"/>
</dbReference>
<keyword evidence="3" id="KW-0813">Transport</keyword>
<proteinExistence type="inferred from homology"/>
<evidence type="ECO:0000313" key="10">
    <source>
        <dbReference type="Proteomes" id="UP000606115"/>
    </source>
</evidence>
<keyword evidence="4" id="KW-1003">Cell membrane</keyword>
<comment type="similarity">
    <text evidence="2">Belongs to the binding-protein-dependent transport system permease family. FecCD subfamily.</text>
</comment>
<dbReference type="PANTHER" id="PTHR30472:SF24">
    <property type="entry name" value="FERRIC ENTEROBACTIN TRANSPORT SYSTEM PERMEASE PROTEIN FEPG"/>
    <property type="match status" value="1"/>
</dbReference>
<feature type="transmembrane region" description="Helical" evidence="8">
    <location>
        <begin position="266"/>
        <end position="292"/>
    </location>
</feature>
<dbReference type="PANTHER" id="PTHR30472">
    <property type="entry name" value="FERRIC ENTEROBACTIN TRANSPORT SYSTEM PERMEASE PROTEIN"/>
    <property type="match status" value="1"/>
</dbReference>
<evidence type="ECO:0000256" key="5">
    <source>
        <dbReference type="ARBA" id="ARBA00022692"/>
    </source>
</evidence>
<dbReference type="InterPro" id="IPR037294">
    <property type="entry name" value="ABC_BtuC-like"/>
</dbReference>
<dbReference type="EMBL" id="BMKX01000002">
    <property type="protein sequence ID" value="GGJ55534.1"/>
    <property type="molecule type" value="Genomic_DNA"/>
</dbReference>
<feature type="transmembrane region" description="Helical" evidence="8">
    <location>
        <begin position="93"/>
        <end position="111"/>
    </location>
</feature>
<evidence type="ECO:0000313" key="9">
    <source>
        <dbReference type="EMBL" id="GGJ55534.1"/>
    </source>
</evidence>
<feature type="transmembrane region" description="Helical" evidence="8">
    <location>
        <begin position="123"/>
        <end position="142"/>
    </location>
</feature>
<comment type="caution">
    <text evidence="9">The sequence shown here is derived from an EMBL/GenBank/DDBJ whole genome shotgun (WGS) entry which is preliminary data.</text>
</comment>
<evidence type="ECO:0000256" key="1">
    <source>
        <dbReference type="ARBA" id="ARBA00004651"/>
    </source>
</evidence>
<keyword evidence="10" id="KW-1185">Reference proteome</keyword>
<keyword evidence="7 8" id="KW-0472">Membrane</keyword>
<evidence type="ECO:0000256" key="8">
    <source>
        <dbReference type="SAM" id="Phobius"/>
    </source>
</evidence>
<name>A0ABQ2DH82_9MICC</name>
<protein>
    <submittedName>
        <fullName evidence="9">Iron-enterobactin transporter permease</fullName>
    </submittedName>
</protein>
<dbReference type="Proteomes" id="UP000606115">
    <property type="component" value="Unassembled WGS sequence"/>
</dbReference>
<dbReference type="Gene3D" id="1.10.3470.10">
    <property type="entry name" value="ABC transporter involved in vitamin B12 uptake, BtuC"/>
    <property type="match status" value="1"/>
</dbReference>
<feature type="transmembrane region" description="Helical" evidence="8">
    <location>
        <begin position="148"/>
        <end position="168"/>
    </location>
</feature>
<dbReference type="InterPro" id="IPR000522">
    <property type="entry name" value="ABC_transptr_permease_BtuC"/>
</dbReference>
<evidence type="ECO:0000256" key="7">
    <source>
        <dbReference type="ARBA" id="ARBA00023136"/>
    </source>
</evidence>
<gene>
    <name evidence="9" type="primary">fepG</name>
    <name evidence="9" type="ORF">GCM10007173_12870</name>
</gene>
<feature type="transmembrane region" description="Helical" evidence="8">
    <location>
        <begin position="227"/>
        <end position="246"/>
    </location>
</feature>